<reference evidence="1 2" key="1">
    <citation type="submission" date="2019-07" db="EMBL/GenBank/DDBJ databases">
        <title>Microlunatus dokdonensis sp. nov. isolated from the rhizospheric soil of the wild plant Elymus tsukushiensis.</title>
        <authorList>
            <person name="Ghim S.-Y."/>
            <person name="Hwang Y.-J."/>
            <person name="Son J.-S."/>
            <person name="Shin J.-H."/>
        </authorList>
    </citation>
    <scope>NUCLEOTIDE SEQUENCE [LARGE SCALE GENOMIC DNA]</scope>
    <source>
        <strain evidence="1 2">KUDC0627</strain>
    </source>
</reference>
<dbReference type="RefSeq" id="WP_143986209.1">
    <property type="nucleotide sequence ID" value="NZ_CP041692.1"/>
</dbReference>
<protein>
    <submittedName>
        <fullName evidence="1">Uncharacterized protein</fullName>
    </submittedName>
</protein>
<dbReference type="AlphaFoldDB" id="A0A516PYK0"/>
<sequence length="74" mass="8158">MRMLPYGSWPSPITAESLAEQSLGLGAAIFAGADLYWLQASPTDGGRVSLWRRRGDVEVELTPAPYNVRSRVHE</sequence>
<dbReference type="EMBL" id="CP041692">
    <property type="protein sequence ID" value="QDP96243.1"/>
    <property type="molecule type" value="Genomic_DNA"/>
</dbReference>
<keyword evidence="2" id="KW-1185">Reference proteome</keyword>
<name>A0A516PYK0_9ACTN</name>
<dbReference type="OrthoDB" id="9801421at2"/>
<gene>
    <name evidence="1" type="ORF">FOE78_10340</name>
</gene>
<accession>A0A516PYK0</accession>
<organism evidence="1 2">
    <name type="scientific">Microlunatus elymi</name>
    <dbReference type="NCBI Taxonomy" id="2596828"/>
    <lineage>
        <taxon>Bacteria</taxon>
        <taxon>Bacillati</taxon>
        <taxon>Actinomycetota</taxon>
        <taxon>Actinomycetes</taxon>
        <taxon>Propionibacteriales</taxon>
        <taxon>Propionibacteriaceae</taxon>
        <taxon>Microlunatus</taxon>
    </lineage>
</organism>
<dbReference type="KEGG" id="mik:FOE78_10340"/>
<evidence type="ECO:0000313" key="1">
    <source>
        <dbReference type="EMBL" id="QDP96243.1"/>
    </source>
</evidence>
<evidence type="ECO:0000313" key="2">
    <source>
        <dbReference type="Proteomes" id="UP000319263"/>
    </source>
</evidence>
<dbReference type="Proteomes" id="UP000319263">
    <property type="component" value="Chromosome"/>
</dbReference>
<proteinExistence type="predicted"/>